<keyword evidence="4 5" id="KW-0460">Magnesium</keyword>
<dbReference type="PANTHER" id="PTHR20854:SF4">
    <property type="entry name" value="INOSITOL-1-MONOPHOSPHATASE-RELATED"/>
    <property type="match status" value="1"/>
</dbReference>
<feature type="binding site" evidence="5">
    <location>
        <position position="93"/>
    </location>
    <ligand>
        <name>Mg(2+)</name>
        <dbReference type="ChEBI" id="CHEBI:18420"/>
        <label>2</label>
    </ligand>
</feature>
<protein>
    <submittedName>
        <fullName evidence="6">Inositol-1-monophosphatase</fullName>
        <ecNumber evidence="6">3.1.3.25</ecNumber>
    </submittedName>
</protein>
<feature type="binding site" evidence="5">
    <location>
        <position position="90"/>
    </location>
    <ligand>
        <name>Mg(2+)</name>
        <dbReference type="ChEBI" id="CHEBI:18420"/>
        <label>2</label>
    </ligand>
</feature>
<dbReference type="CDD" id="cd01637">
    <property type="entry name" value="IMPase_like"/>
    <property type="match status" value="1"/>
</dbReference>
<dbReference type="STRING" id="1255043.TVNIR_0251"/>
<feature type="binding site" evidence="5">
    <location>
        <position position="215"/>
    </location>
    <ligand>
        <name>Mg(2+)</name>
        <dbReference type="ChEBI" id="CHEBI:18420"/>
        <label>1</label>
        <note>catalytic</note>
    </ligand>
</feature>
<dbReference type="HOGENOM" id="CLU_044118_0_2_6"/>
<dbReference type="AlphaFoldDB" id="L0DSJ6"/>
<comment type="similarity">
    <text evidence="1">Belongs to the inositol monophosphatase superfamily.</text>
</comment>
<dbReference type="Gene3D" id="3.40.190.80">
    <property type="match status" value="1"/>
</dbReference>
<feature type="binding site" evidence="5">
    <location>
        <position position="92"/>
    </location>
    <ligand>
        <name>Mg(2+)</name>
        <dbReference type="ChEBI" id="CHEBI:18420"/>
        <label>1</label>
        <note>catalytic</note>
    </ligand>
</feature>
<dbReference type="GO" id="GO:0006020">
    <property type="term" value="P:inositol metabolic process"/>
    <property type="evidence" value="ECO:0007669"/>
    <property type="project" value="TreeGrafter"/>
</dbReference>
<dbReference type="PROSITE" id="PS00630">
    <property type="entry name" value="IMP_2"/>
    <property type="match status" value="1"/>
</dbReference>
<organism evidence="6 7">
    <name type="scientific">Thioalkalivibrio nitratireducens (strain DSM 14787 / UNIQEM 213 / ALEN2)</name>
    <dbReference type="NCBI Taxonomy" id="1255043"/>
    <lineage>
        <taxon>Bacteria</taxon>
        <taxon>Pseudomonadati</taxon>
        <taxon>Pseudomonadota</taxon>
        <taxon>Gammaproteobacteria</taxon>
        <taxon>Chromatiales</taxon>
        <taxon>Ectothiorhodospiraceae</taxon>
        <taxon>Thioalkalivibrio</taxon>
    </lineage>
</organism>
<dbReference type="Proteomes" id="UP000010809">
    <property type="component" value="Chromosome"/>
</dbReference>
<dbReference type="Gene3D" id="3.30.540.10">
    <property type="entry name" value="Fructose-1,6-Bisphosphatase, subunit A, domain 1"/>
    <property type="match status" value="1"/>
</dbReference>
<comment type="cofactor">
    <cofactor evidence="5">
        <name>Mg(2+)</name>
        <dbReference type="ChEBI" id="CHEBI:18420"/>
    </cofactor>
</comment>
<dbReference type="GO" id="GO:0007165">
    <property type="term" value="P:signal transduction"/>
    <property type="evidence" value="ECO:0007669"/>
    <property type="project" value="TreeGrafter"/>
</dbReference>
<feature type="binding site" evidence="5">
    <location>
        <position position="69"/>
    </location>
    <ligand>
        <name>Mg(2+)</name>
        <dbReference type="ChEBI" id="CHEBI:18420"/>
        <label>1</label>
        <note>catalytic</note>
    </ligand>
</feature>
<gene>
    <name evidence="6" type="ordered locus">TVNIR_0251</name>
</gene>
<dbReference type="EC" id="3.1.3.25" evidence="6"/>
<dbReference type="GO" id="GO:0008934">
    <property type="term" value="F:inositol monophosphate 1-phosphatase activity"/>
    <property type="evidence" value="ECO:0007669"/>
    <property type="project" value="TreeGrafter"/>
</dbReference>
<dbReference type="InterPro" id="IPR000760">
    <property type="entry name" value="Inositol_monophosphatase-like"/>
</dbReference>
<dbReference type="InterPro" id="IPR020583">
    <property type="entry name" value="Inositol_monoP_metal-BS"/>
</dbReference>
<dbReference type="eggNOG" id="COG0483">
    <property type="taxonomic scope" value="Bacteria"/>
</dbReference>
<dbReference type="SUPFAM" id="SSF56655">
    <property type="entry name" value="Carbohydrate phosphatase"/>
    <property type="match status" value="1"/>
</dbReference>
<dbReference type="KEGG" id="tni:TVNIR_0251"/>
<dbReference type="PATRIC" id="fig|1255043.3.peg.252"/>
<dbReference type="EMBL" id="CP003989">
    <property type="protein sequence ID" value="AGA31962.1"/>
    <property type="molecule type" value="Genomic_DNA"/>
</dbReference>
<evidence type="ECO:0000256" key="4">
    <source>
        <dbReference type="ARBA" id="ARBA00022842"/>
    </source>
</evidence>
<evidence type="ECO:0000313" key="6">
    <source>
        <dbReference type="EMBL" id="AGA31962.1"/>
    </source>
</evidence>
<sequence length="268" mass="29540">MIPTPDTIDSLLIALRDVARQELLSRFEGRLAVTRKADGSLVTSADHAVDERMRAVLAARFPGIPVLSEEQTREHQQEVLNGDGPFWLLDPLDGTTNFTGGLPFFAVSLALVDDTGVLFGATCDPVRDELFSATRSTGLRLNGEPIPRRLRENTELRECTALIDYKRLHPKLAGALVENPPYRSQRNLGACALEWAWLAAGRADLYLHGGQALWDSAAGGLMLAEAGGKASDLERGPVFRRTLEKPSAVAARTPALYENWLRWLDQRR</sequence>
<keyword evidence="7" id="KW-1185">Reference proteome</keyword>
<evidence type="ECO:0000256" key="3">
    <source>
        <dbReference type="ARBA" id="ARBA00022801"/>
    </source>
</evidence>
<dbReference type="GO" id="GO:0046854">
    <property type="term" value="P:phosphatidylinositol phosphate biosynthetic process"/>
    <property type="evidence" value="ECO:0007669"/>
    <property type="project" value="InterPro"/>
</dbReference>
<accession>L0DSJ6</accession>
<name>L0DSJ6_THIND</name>
<dbReference type="GO" id="GO:0046872">
    <property type="term" value="F:metal ion binding"/>
    <property type="evidence" value="ECO:0007669"/>
    <property type="project" value="UniProtKB-KW"/>
</dbReference>
<dbReference type="Pfam" id="PF00459">
    <property type="entry name" value="Inositol_P"/>
    <property type="match status" value="1"/>
</dbReference>
<reference evidence="6" key="1">
    <citation type="submission" date="2015-12" db="EMBL/GenBank/DDBJ databases">
        <authorList>
            <person name="Tikhonova T.V."/>
            <person name="Pavlov A.R."/>
            <person name="Beletsky A.V."/>
            <person name="Mardanov A.V."/>
            <person name="Sorokin D.Y."/>
            <person name="Ravin N.V."/>
            <person name="Popov V.O."/>
        </authorList>
    </citation>
    <scope>NUCLEOTIDE SEQUENCE</scope>
    <source>
        <strain evidence="6">DSM 14787</strain>
    </source>
</reference>
<evidence type="ECO:0000256" key="1">
    <source>
        <dbReference type="ARBA" id="ARBA00009759"/>
    </source>
</evidence>
<dbReference type="InterPro" id="IPR020550">
    <property type="entry name" value="Inositol_monophosphatase_CS"/>
</dbReference>
<dbReference type="PRINTS" id="PR00377">
    <property type="entry name" value="IMPHPHTASES"/>
</dbReference>
<keyword evidence="3 6" id="KW-0378">Hydrolase</keyword>
<proteinExistence type="inferred from homology"/>
<dbReference type="RefSeq" id="WP_015257117.1">
    <property type="nucleotide sequence ID" value="NC_019902.2"/>
</dbReference>
<dbReference type="PANTHER" id="PTHR20854">
    <property type="entry name" value="INOSITOL MONOPHOSPHATASE"/>
    <property type="match status" value="1"/>
</dbReference>
<evidence type="ECO:0000313" key="7">
    <source>
        <dbReference type="Proteomes" id="UP000010809"/>
    </source>
</evidence>
<evidence type="ECO:0000256" key="2">
    <source>
        <dbReference type="ARBA" id="ARBA00022723"/>
    </source>
</evidence>
<dbReference type="PROSITE" id="PS00629">
    <property type="entry name" value="IMP_1"/>
    <property type="match status" value="1"/>
</dbReference>
<evidence type="ECO:0000256" key="5">
    <source>
        <dbReference type="PIRSR" id="PIRSR600760-2"/>
    </source>
</evidence>
<dbReference type="OrthoDB" id="9785695at2"/>
<keyword evidence="2 5" id="KW-0479">Metal-binding</keyword>